<dbReference type="Gene3D" id="3.30.230.10">
    <property type="match status" value="1"/>
</dbReference>
<evidence type="ECO:0000256" key="8">
    <source>
        <dbReference type="ARBA" id="ARBA00023098"/>
    </source>
</evidence>
<dbReference type="PATRIC" id="fig|1423724.4.peg.1235"/>
<evidence type="ECO:0000256" key="9">
    <source>
        <dbReference type="ARBA" id="ARBA00029438"/>
    </source>
</evidence>
<reference evidence="12 13" key="1">
    <citation type="journal article" date="2015" name="Genome Announc.">
        <title>Expanding the biotechnology potential of lactobacilli through comparative genomics of 213 strains and associated genera.</title>
        <authorList>
            <person name="Sun Z."/>
            <person name="Harris H.M."/>
            <person name="McCann A."/>
            <person name="Guo C."/>
            <person name="Argimon S."/>
            <person name="Zhang W."/>
            <person name="Yang X."/>
            <person name="Jeffery I.B."/>
            <person name="Cooney J.C."/>
            <person name="Kagawa T.F."/>
            <person name="Liu W."/>
            <person name="Song Y."/>
            <person name="Salvetti E."/>
            <person name="Wrobel A."/>
            <person name="Rasinkangas P."/>
            <person name="Parkhill J."/>
            <person name="Rea M.C."/>
            <person name="O'Sullivan O."/>
            <person name="Ritari J."/>
            <person name="Douillard F.P."/>
            <person name="Paul Ross R."/>
            <person name="Yang R."/>
            <person name="Briner A.E."/>
            <person name="Felis G.E."/>
            <person name="de Vos W.M."/>
            <person name="Barrangou R."/>
            <person name="Klaenhammer T.R."/>
            <person name="Caufield P.W."/>
            <person name="Cui Y."/>
            <person name="Zhang H."/>
            <person name="O'Toole P.W."/>
        </authorList>
    </citation>
    <scope>NUCLEOTIDE SEQUENCE [LARGE SCALE GENOMIC DNA]</scope>
    <source>
        <strain evidence="12 13">DSM 16634</strain>
    </source>
</reference>
<keyword evidence="2" id="KW-0444">Lipid biosynthesis</keyword>
<keyword evidence="13" id="KW-1185">Reference proteome</keyword>
<evidence type="ECO:0000313" key="13">
    <source>
        <dbReference type="Proteomes" id="UP000051324"/>
    </source>
</evidence>
<dbReference type="UniPathway" id="UPA00057">
    <property type="reaction ID" value="UER00098"/>
</dbReference>
<dbReference type="OrthoDB" id="9764892at2"/>
<dbReference type="AlphaFoldDB" id="A0A0R1TSQ1"/>
<keyword evidence="8" id="KW-0443">Lipid metabolism</keyword>
<feature type="domain" description="GHMP kinase N-terminal" evidence="10">
    <location>
        <begin position="82"/>
        <end position="154"/>
    </location>
</feature>
<evidence type="ECO:0000259" key="10">
    <source>
        <dbReference type="Pfam" id="PF00288"/>
    </source>
</evidence>
<evidence type="ECO:0000256" key="1">
    <source>
        <dbReference type="ARBA" id="ARBA00022490"/>
    </source>
</evidence>
<accession>A0A0R1TSQ1</accession>
<dbReference type="InterPro" id="IPR006205">
    <property type="entry name" value="Mev_gal_kin"/>
</dbReference>
<dbReference type="SUPFAM" id="SSF55060">
    <property type="entry name" value="GHMP Kinase, C-terminal domain"/>
    <property type="match status" value="1"/>
</dbReference>
<dbReference type="GO" id="GO:0005829">
    <property type="term" value="C:cytosol"/>
    <property type="evidence" value="ECO:0007669"/>
    <property type="project" value="TreeGrafter"/>
</dbReference>
<dbReference type="InterPro" id="IPR006204">
    <property type="entry name" value="GHMP_kinase_N_dom"/>
</dbReference>
<proteinExistence type="predicted"/>
<keyword evidence="1" id="KW-0963">Cytoplasm</keyword>
<dbReference type="GO" id="GO:0019287">
    <property type="term" value="P:isopentenyl diphosphate biosynthetic process, mevalonate pathway"/>
    <property type="evidence" value="ECO:0007669"/>
    <property type="project" value="UniProtKB-UniPathway"/>
</dbReference>
<evidence type="ECO:0000313" key="12">
    <source>
        <dbReference type="EMBL" id="KRL83918.1"/>
    </source>
</evidence>
<keyword evidence="4" id="KW-0547">Nucleotide-binding</keyword>
<dbReference type="Pfam" id="PF00288">
    <property type="entry name" value="GHMP_kinases_N"/>
    <property type="match status" value="1"/>
</dbReference>
<keyword evidence="6" id="KW-0067">ATP-binding</keyword>
<dbReference type="SUPFAM" id="SSF54211">
    <property type="entry name" value="Ribosomal protein S5 domain 2-like"/>
    <property type="match status" value="1"/>
</dbReference>
<sequence length="316" mass="33737">MISTQKKTGIGNSHAKIILIGEHAVVYQQPAIALPLKTLQTKAKITLRPDEQQILVSQYYTGPLNSVPHFMRGISHLVSYILKDKTSFGFTLEVVSDLPIERGMGSSASVAIAIIRALYDLLGLPLDQATLLSLANVAEKDTHKNPSGLDAATTASDTPIWMIRDEMIDTIPINLSAYLVICDSGIKGQTSEAIAEVKRRLELFPTKTSSLITSLGELSYRARKQLAGNDVVGLGQTLDAAQEKLAQLGVSDPKVDTLIKLAKKSGALGAKLTGGGRGGCFICLAKTKNAARKLASLMCQNGAISSWIEPLNENGA</sequence>
<dbReference type="Pfam" id="PF08544">
    <property type="entry name" value="GHMP_kinases_C"/>
    <property type="match status" value="1"/>
</dbReference>
<dbReference type="Gene3D" id="3.30.70.890">
    <property type="entry name" value="GHMP kinase, C-terminal domain"/>
    <property type="match status" value="1"/>
</dbReference>
<keyword evidence="3" id="KW-0808">Transferase</keyword>
<organism evidence="12 13">
    <name type="scientific">Ligilactobacillus apodemi DSM 16634 = JCM 16172</name>
    <dbReference type="NCBI Taxonomy" id="1423724"/>
    <lineage>
        <taxon>Bacteria</taxon>
        <taxon>Bacillati</taxon>
        <taxon>Bacillota</taxon>
        <taxon>Bacilli</taxon>
        <taxon>Lactobacillales</taxon>
        <taxon>Lactobacillaceae</taxon>
        <taxon>Ligilactobacillus</taxon>
    </lineage>
</organism>
<keyword evidence="5 12" id="KW-0418">Kinase</keyword>
<evidence type="ECO:0000256" key="4">
    <source>
        <dbReference type="ARBA" id="ARBA00022741"/>
    </source>
</evidence>
<dbReference type="InterPro" id="IPR036554">
    <property type="entry name" value="GHMP_kinase_C_sf"/>
</dbReference>
<dbReference type="PANTHER" id="PTHR43290">
    <property type="entry name" value="MEVALONATE KINASE"/>
    <property type="match status" value="1"/>
</dbReference>
<dbReference type="InterPro" id="IPR013750">
    <property type="entry name" value="GHMP_kinase_C_dom"/>
</dbReference>
<evidence type="ECO:0000256" key="2">
    <source>
        <dbReference type="ARBA" id="ARBA00022516"/>
    </source>
</evidence>
<dbReference type="EMBL" id="AZFT01000053">
    <property type="protein sequence ID" value="KRL83918.1"/>
    <property type="molecule type" value="Genomic_DNA"/>
</dbReference>
<dbReference type="InterPro" id="IPR020568">
    <property type="entry name" value="Ribosomal_Su5_D2-typ_SF"/>
</dbReference>
<keyword evidence="7" id="KW-0460">Magnesium</keyword>
<dbReference type="STRING" id="1423724.FC32_GL001186"/>
<dbReference type="NCBIfam" id="TIGR00549">
    <property type="entry name" value="mevalon_kin"/>
    <property type="match status" value="1"/>
</dbReference>
<name>A0A0R1TSQ1_9LACO</name>
<dbReference type="InterPro" id="IPR014721">
    <property type="entry name" value="Ribsml_uS5_D2-typ_fold_subgr"/>
</dbReference>
<evidence type="ECO:0000259" key="11">
    <source>
        <dbReference type="Pfam" id="PF08544"/>
    </source>
</evidence>
<dbReference type="eggNOG" id="COG1577">
    <property type="taxonomic scope" value="Bacteria"/>
</dbReference>
<feature type="domain" description="GHMP kinase C-terminal" evidence="11">
    <location>
        <begin position="223"/>
        <end position="302"/>
    </location>
</feature>
<dbReference type="PRINTS" id="PR00959">
    <property type="entry name" value="MEVGALKINASE"/>
</dbReference>
<dbReference type="PANTHER" id="PTHR43290:SF2">
    <property type="entry name" value="MEVALONATE KINASE"/>
    <property type="match status" value="1"/>
</dbReference>
<comment type="pathway">
    <text evidence="9">Isoprenoid biosynthesis; isopentenyl diphosphate biosynthesis via mevalonate pathway; isopentenyl diphosphate from (R)-mevalonate: step 1/3.</text>
</comment>
<comment type="caution">
    <text evidence="12">The sequence shown here is derived from an EMBL/GenBank/DDBJ whole genome shotgun (WGS) entry which is preliminary data.</text>
</comment>
<dbReference type="Proteomes" id="UP000051324">
    <property type="component" value="Unassembled WGS sequence"/>
</dbReference>
<evidence type="ECO:0000256" key="7">
    <source>
        <dbReference type="ARBA" id="ARBA00022842"/>
    </source>
</evidence>
<evidence type="ECO:0000256" key="5">
    <source>
        <dbReference type="ARBA" id="ARBA00022777"/>
    </source>
</evidence>
<dbReference type="GO" id="GO:0005524">
    <property type="term" value="F:ATP binding"/>
    <property type="evidence" value="ECO:0007669"/>
    <property type="project" value="UniProtKB-KW"/>
</dbReference>
<gene>
    <name evidence="12" type="ORF">FC32_GL001186</name>
</gene>
<evidence type="ECO:0000256" key="3">
    <source>
        <dbReference type="ARBA" id="ARBA00022679"/>
    </source>
</evidence>
<evidence type="ECO:0000256" key="6">
    <source>
        <dbReference type="ARBA" id="ARBA00022840"/>
    </source>
</evidence>
<dbReference type="RefSeq" id="WP_025087434.1">
    <property type="nucleotide sequence ID" value="NZ_AZFT01000053.1"/>
</dbReference>
<protein>
    <submittedName>
        <fullName evidence="12">Mevalonate kinase</fullName>
    </submittedName>
</protein>
<dbReference type="GO" id="GO:0004496">
    <property type="term" value="F:mevalonate kinase activity"/>
    <property type="evidence" value="ECO:0007669"/>
    <property type="project" value="InterPro"/>
</dbReference>